<dbReference type="Pfam" id="PF22366">
    <property type="entry name" value="NDH2_C"/>
    <property type="match status" value="1"/>
</dbReference>
<keyword evidence="6" id="KW-0472">Membrane</keyword>
<feature type="domain" description="External alternative NADH-ubiquinone oxidoreductase-like C-terminal" evidence="8">
    <location>
        <begin position="352"/>
        <end position="408"/>
    </location>
</feature>
<evidence type="ECO:0000256" key="3">
    <source>
        <dbReference type="ARBA" id="ARBA00022630"/>
    </source>
</evidence>
<proteinExistence type="inferred from homology"/>
<dbReference type="PANTHER" id="PTHR42913:SF3">
    <property type="entry name" value="64 KDA MITOCHONDRIAL NADH DEHYDROGENASE (EUROFUNG)"/>
    <property type="match status" value="1"/>
</dbReference>
<dbReference type="EC" id="1.6.5.-" evidence="9"/>
<dbReference type="GO" id="GO:0019646">
    <property type="term" value="P:aerobic electron transport chain"/>
    <property type="evidence" value="ECO:0007669"/>
    <property type="project" value="TreeGrafter"/>
</dbReference>
<keyword evidence="6" id="KW-0812">Transmembrane</keyword>
<evidence type="ECO:0000259" key="8">
    <source>
        <dbReference type="Pfam" id="PF22366"/>
    </source>
</evidence>
<dbReference type="Proteomes" id="UP001281731">
    <property type="component" value="Unassembled WGS sequence"/>
</dbReference>
<dbReference type="InterPro" id="IPR051169">
    <property type="entry name" value="NADH-Q_oxidoreductase"/>
</dbReference>
<evidence type="ECO:0000313" key="9">
    <source>
        <dbReference type="EMBL" id="MDY5154695.1"/>
    </source>
</evidence>
<dbReference type="InterPro" id="IPR023753">
    <property type="entry name" value="FAD/NAD-binding_dom"/>
</dbReference>
<dbReference type="Pfam" id="PF07992">
    <property type="entry name" value="Pyr_redox_2"/>
    <property type="match status" value="1"/>
</dbReference>
<keyword evidence="3" id="KW-0285">Flavoprotein</keyword>
<evidence type="ECO:0000256" key="5">
    <source>
        <dbReference type="ARBA" id="ARBA00023002"/>
    </source>
</evidence>
<comment type="similarity">
    <text evidence="2">Belongs to the NADH dehydrogenase family.</text>
</comment>
<feature type="transmembrane region" description="Helical" evidence="6">
    <location>
        <begin position="6"/>
        <end position="28"/>
    </location>
</feature>
<evidence type="ECO:0000256" key="2">
    <source>
        <dbReference type="ARBA" id="ARBA00005272"/>
    </source>
</evidence>
<dbReference type="RefSeq" id="WP_022866240.1">
    <property type="nucleotide sequence ID" value="NZ_CAMYCL010000019.1"/>
</dbReference>
<dbReference type="Gene3D" id="3.50.50.100">
    <property type="match status" value="1"/>
</dbReference>
<name>A0AAW9HWQ5_9ACTO</name>
<dbReference type="InterPro" id="IPR036188">
    <property type="entry name" value="FAD/NAD-bd_sf"/>
</dbReference>
<dbReference type="InterPro" id="IPR054585">
    <property type="entry name" value="NDH2-like_C"/>
</dbReference>
<accession>A0AAW9HWQ5</accession>
<evidence type="ECO:0000259" key="7">
    <source>
        <dbReference type="Pfam" id="PF07992"/>
    </source>
</evidence>
<dbReference type="AlphaFoldDB" id="A0AAW9HWQ5"/>
<dbReference type="PRINTS" id="PR00368">
    <property type="entry name" value="FADPNR"/>
</dbReference>
<dbReference type="GO" id="GO:0003955">
    <property type="term" value="F:NAD(P)H dehydrogenase (quinone) activity"/>
    <property type="evidence" value="ECO:0007669"/>
    <property type="project" value="TreeGrafter"/>
</dbReference>
<dbReference type="SUPFAM" id="SSF51905">
    <property type="entry name" value="FAD/NAD(P)-binding domain"/>
    <property type="match status" value="1"/>
</dbReference>
<dbReference type="PRINTS" id="PR00411">
    <property type="entry name" value="PNDRDTASEI"/>
</dbReference>
<comment type="caution">
    <text evidence="9">The sequence shown here is derived from an EMBL/GenBank/DDBJ whole genome shotgun (WGS) entry which is preliminary data.</text>
</comment>
<evidence type="ECO:0000256" key="6">
    <source>
        <dbReference type="SAM" id="Phobius"/>
    </source>
</evidence>
<reference evidence="9" key="1">
    <citation type="submission" date="2023-10" db="EMBL/GenBank/DDBJ databases">
        <title>Whole Genome based description of the genera Actinobaculum and Actinotignum reveals a complex phylogenetic relationship within the species included in the genus Actinotignum.</title>
        <authorList>
            <person name="Jensen C.S."/>
            <person name="Dargis R."/>
            <person name="Kemp M."/>
            <person name="Christensen J.J."/>
        </authorList>
    </citation>
    <scope>NUCLEOTIDE SEQUENCE</scope>
    <source>
        <strain evidence="9">SLA_B511</strain>
    </source>
</reference>
<keyword evidence="6" id="KW-1133">Transmembrane helix</keyword>
<organism evidence="9 10">
    <name type="scientific">Actinotignum urinale</name>
    <dbReference type="NCBI Taxonomy" id="190146"/>
    <lineage>
        <taxon>Bacteria</taxon>
        <taxon>Bacillati</taxon>
        <taxon>Actinomycetota</taxon>
        <taxon>Actinomycetes</taxon>
        <taxon>Actinomycetales</taxon>
        <taxon>Actinomycetaceae</taxon>
        <taxon>Actinotignum</taxon>
    </lineage>
</organism>
<keyword evidence="4" id="KW-0274">FAD</keyword>
<sequence length="451" mass="48925">MSQEKFGALAHVVIVGGGFAGIAAARGLRKAHVRVTLIDRNPYSTFKPLLYQVATGALNAGDINYYLRALRAKQKNLRFVIGELQHVDTENKVIELDDERTMSYDYLVLATGVGAAFFGIPGAEEHTLPMYTSDEAIEVRSRLFGLLDGVDFAERGEPFRVVICGAGPTGVETAGAIAELRNKSFEDIFPGVDRDLFEVCLVDMAPCVLGPFHEDSQKAALEALRARGVKVKLNEAVKKVEENRILIKNNVTGEEKWEDASLIVWSSGVGVPPAVKNWGVPQGARGRIQVDEHLRVPGVDGVFAAGDVAVIGEKGLPQLAQPAKQGGAHIAKVIKNELESGAPLKPFSYFDKGTMAIVGAGSAVAEVRPLKPMSGKFAWLMWNAVHIQQLQSIREMLATTVNLSTKYFIAPHKSDLIMGGEIKRFSKRARDGKVTATKALDVNEIKANLQD</sequence>
<evidence type="ECO:0000256" key="4">
    <source>
        <dbReference type="ARBA" id="ARBA00022827"/>
    </source>
</evidence>
<protein>
    <submittedName>
        <fullName evidence="9">NAD(P)/FAD-dependent oxidoreductase</fullName>
        <ecNumber evidence="9">1.6.5.-</ecNumber>
    </submittedName>
</protein>
<keyword evidence="5 9" id="KW-0560">Oxidoreductase</keyword>
<evidence type="ECO:0000313" key="10">
    <source>
        <dbReference type="Proteomes" id="UP001281731"/>
    </source>
</evidence>
<comment type="cofactor">
    <cofactor evidence="1">
        <name>FAD</name>
        <dbReference type="ChEBI" id="CHEBI:57692"/>
    </cofactor>
</comment>
<dbReference type="PANTHER" id="PTHR42913">
    <property type="entry name" value="APOPTOSIS-INDUCING FACTOR 1"/>
    <property type="match status" value="1"/>
</dbReference>
<evidence type="ECO:0000256" key="1">
    <source>
        <dbReference type="ARBA" id="ARBA00001974"/>
    </source>
</evidence>
<gene>
    <name evidence="9" type="ORF">R6G80_03000</name>
</gene>
<feature type="domain" description="FAD/NAD(P)-binding" evidence="7">
    <location>
        <begin position="11"/>
        <end position="327"/>
    </location>
</feature>
<dbReference type="EMBL" id="JAWNGC010000002">
    <property type="protein sequence ID" value="MDY5154695.1"/>
    <property type="molecule type" value="Genomic_DNA"/>
</dbReference>